<reference evidence="1 2" key="1">
    <citation type="submission" date="2023-03" db="EMBL/GenBank/DDBJ databases">
        <title>WGS of Gossypium arboreum.</title>
        <authorList>
            <person name="Yu D."/>
        </authorList>
    </citation>
    <scope>NUCLEOTIDE SEQUENCE [LARGE SCALE GENOMIC DNA]</scope>
    <source>
        <tissue evidence="1">Leaf</tissue>
    </source>
</reference>
<keyword evidence="2" id="KW-1185">Reference proteome</keyword>
<protein>
    <submittedName>
        <fullName evidence="1">Uncharacterized protein</fullName>
    </submittedName>
</protein>
<dbReference type="EMBL" id="JARKNE010000009">
    <property type="protein sequence ID" value="KAK5802088.1"/>
    <property type="molecule type" value="Genomic_DNA"/>
</dbReference>
<evidence type="ECO:0000313" key="1">
    <source>
        <dbReference type="EMBL" id="KAK5802088.1"/>
    </source>
</evidence>
<evidence type="ECO:0000313" key="2">
    <source>
        <dbReference type="Proteomes" id="UP001358586"/>
    </source>
</evidence>
<dbReference type="Proteomes" id="UP001358586">
    <property type="component" value="Chromosome 9"/>
</dbReference>
<sequence length="232" mass="25951">MAHPNENFIVNLSSRQVVALGSGGQLNRADLFANWFVDRPENFGSAAYQGVFGVDEVNERTNGYTGCMVRVATDFPTRVTKAERGVKKEDSLETVRELRTSRLPNQLLQARGDRQQKAQTQGFEVKRILVDSGSVVDVLSWGAYQKMGLKEQALSKASTFWKQSSQGEGLYHFANHLGGWQIYDYEVRSAFFVDHPMAYNVIFGGPIKRMTKMVAATACLKIKFPIRKGVGF</sequence>
<name>A0ABR0NPA4_GOSAR</name>
<proteinExistence type="predicted"/>
<organism evidence="1 2">
    <name type="scientific">Gossypium arboreum</name>
    <name type="common">Tree cotton</name>
    <name type="synonym">Gossypium nanking</name>
    <dbReference type="NCBI Taxonomy" id="29729"/>
    <lineage>
        <taxon>Eukaryota</taxon>
        <taxon>Viridiplantae</taxon>
        <taxon>Streptophyta</taxon>
        <taxon>Embryophyta</taxon>
        <taxon>Tracheophyta</taxon>
        <taxon>Spermatophyta</taxon>
        <taxon>Magnoliopsida</taxon>
        <taxon>eudicotyledons</taxon>
        <taxon>Gunneridae</taxon>
        <taxon>Pentapetalae</taxon>
        <taxon>rosids</taxon>
        <taxon>malvids</taxon>
        <taxon>Malvales</taxon>
        <taxon>Malvaceae</taxon>
        <taxon>Malvoideae</taxon>
        <taxon>Gossypium</taxon>
    </lineage>
</organism>
<comment type="caution">
    <text evidence="1">The sequence shown here is derived from an EMBL/GenBank/DDBJ whole genome shotgun (WGS) entry which is preliminary data.</text>
</comment>
<accession>A0ABR0NPA4</accession>
<gene>
    <name evidence="1" type="ORF">PVK06_029670</name>
</gene>